<sequence>MDLQRLFVGSIAVGEWTDGGAWWTSRRTLTGVSLGISIGITGTLILLGVEGEENKAGTPTRRVPIPIDRKPLEPKTLPKHEALSYGMPSDSNVRVRSGYVVSYDYRTRNASWVMEYLTKDSLRAEQETDRANSKFAVDKDVPEVFRVHPNRYLKSGYDKGHLAPARDMSHSQEAMDESFLMTNMSPQVGVGFNRGYWARLEGFIRHLAGQYDAIYVITGPLFLPKKNKQTGEYEVSYPVLGTPPDAVAVPTHFFKVVLGEKRGDKGFATAGFILPNKVIPENKNLRDFQTPLDVIEKQAGLLFFDKLAGVEKTDLCSEAKFALQLGLEELPSTCAQLEVAEALLKMSLNEHDAALSGVMGVEAQQSEVVVKRNQSKYDFVKVRVWVEDHVYVLSRYLLCRALVSAKINSRDAVQISLDLKRTLVDLNLTDIVQLADRLNLSSVLQTDLIFELMCNFSGQEKTSYITTTFPSTGDLIAEYQKECDVVRKGVKSDIDKCLKDGKSLIIEGFHIDPRLYQKTIGAPEKDSNASCSGIVVPFLLTLDEADHHSFMTNSPDPRYRGDQNTAGFRNLQDVQNYLVVHSQEDGVLPFTEVRINLHSFHATLDHLHDVVLKRIEEVFVSCKAS</sequence>
<evidence type="ECO:0000256" key="2">
    <source>
        <dbReference type="PIRSR" id="PIRSR640255-1"/>
    </source>
</evidence>
<dbReference type="GO" id="GO:0005743">
    <property type="term" value="C:mitochondrial inner membrane"/>
    <property type="evidence" value="ECO:0000318"/>
    <property type="project" value="GO_Central"/>
</dbReference>
<evidence type="ECO:0000259" key="4">
    <source>
        <dbReference type="SMART" id="SM00477"/>
    </source>
</evidence>
<dbReference type="GO" id="GO:0005634">
    <property type="term" value="C:nucleus"/>
    <property type="evidence" value="ECO:0000318"/>
    <property type="project" value="GO_Central"/>
</dbReference>
<dbReference type="GO" id="GO:0006309">
    <property type="term" value="P:apoptotic DNA fragmentation"/>
    <property type="evidence" value="ECO:0000318"/>
    <property type="project" value="GO_Central"/>
</dbReference>
<dbReference type="PANTHER" id="PTHR13966:SF5">
    <property type="entry name" value="ENDONUCLEASE G, MITOCHONDRIAL"/>
    <property type="match status" value="1"/>
</dbReference>
<proteinExistence type="inferred from homology"/>
<dbReference type="VEuPathDB" id="FungiDB:KRP22_5021"/>
<reference evidence="7" key="1">
    <citation type="journal article" date="2006" name="Science">
        <title>Phytophthora genome sequences uncover evolutionary origins and mechanisms of pathogenesis.</title>
        <authorList>
            <person name="Tyler B.M."/>
            <person name="Tripathy S."/>
            <person name="Zhang X."/>
            <person name="Dehal P."/>
            <person name="Jiang R.H."/>
            <person name="Aerts A."/>
            <person name="Arredondo F.D."/>
            <person name="Baxter L."/>
            <person name="Bensasson D."/>
            <person name="Beynon J.L."/>
            <person name="Chapman J."/>
            <person name="Damasceno C.M."/>
            <person name="Dorrance A.E."/>
            <person name="Dou D."/>
            <person name="Dickerman A.W."/>
            <person name="Dubchak I.L."/>
            <person name="Garbelotto M."/>
            <person name="Gijzen M."/>
            <person name="Gordon S.G."/>
            <person name="Govers F."/>
            <person name="Grunwald N.J."/>
            <person name="Huang W."/>
            <person name="Ivors K.L."/>
            <person name="Jones R.W."/>
            <person name="Kamoun S."/>
            <person name="Krampis K."/>
            <person name="Lamour K.H."/>
            <person name="Lee M.K."/>
            <person name="McDonald W.H."/>
            <person name="Medina M."/>
            <person name="Meijer H.J."/>
            <person name="Nordberg E.K."/>
            <person name="Maclean D.J."/>
            <person name="Ospina-Giraldo M.D."/>
            <person name="Morris P.F."/>
            <person name="Phuntumart V."/>
            <person name="Putnam N.H."/>
            <person name="Rash S."/>
            <person name="Rose J.K."/>
            <person name="Sakihama Y."/>
            <person name="Salamov A.A."/>
            <person name="Savidor A."/>
            <person name="Scheuring C.F."/>
            <person name="Smith B.M."/>
            <person name="Sobral B.W."/>
            <person name="Terry A."/>
            <person name="Torto-Alalibo T.A."/>
            <person name="Win J."/>
            <person name="Xu Z."/>
            <person name="Zhang H."/>
            <person name="Grigoriev I.V."/>
            <person name="Rokhsar D.S."/>
            <person name="Boore J.L."/>
        </authorList>
    </citation>
    <scope>NUCLEOTIDE SEQUENCE [LARGE SCALE GENOMIC DNA]</scope>
    <source>
        <strain evidence="7">Pr102</strain>
    </source>
</reference>
<evidence type="ECO:0000256" key="3">
    <source>
        <dbReference type="PIRSR" id="PIRSR640255-2"/>
    </source>
</evidence>
<dbReference type="Gene3D" id="3.40.570.10">
    <property type="entry name" value="Extracellular Endonuclease, subunit A"/>
    <property type="match status" value="1"/>
</dbReference>
<dbReference type="InterPro" id="IPR020821">
    <property type="entry name" value="ENPP1-3/EXOG-like_nuc-like"/>
</dbReference>
<evidence type="ECO:0000313" key="6">
    <source>
        <dbReference type="EnsemblProtists" id="Phyra77939"/>
    </source>
</evidence>
<dbReference type="OMA" id="GAWWTSR"/>
<evidence type="ECO:0000259" key="5">
    <source>
        <dbReference type="SMART" id="SM00892"/>
    </source>
</evidence>
<feature type="active site" description="Proton acceptor" evidence="2">
    <location>
        <position position="161"/>
    </location>
</feature>
<dbReference type="SUPFAM" id="SSF54060">
    <property type="entry name" value="His-Me finger endonucleases"/>
    <property type="match status" value="1"/>
</dbReference>
<evidence type="ECO:0000313" key="7">
    <source>
        <dbReference type="Proteomes" id="UP000005238"/>
    </source>
</evidence>
<dbReference type="HOGENOM" id="CLU_437753_0_0_1"/>
<dbReference type="GO" id="GO:0000014">
    <property type="term" value="F:single-stranded DNA endodeoxyribonuclease activity"/>
    <property type="evidence" value="ECO:0000318"/>
    <property type="project" value="GO_Central"/>
</dbReference>
<dbReference type="InParanoid" id="H3GMZ6"/>
<comment type="similarity">
    <text evidence="1">Belongs to the DNA/RNA non-specific endonuclease family.</text>
</comment>
<keyword evidence="3" id="KW-0479">Metal-binding</keyword>
<dbReference type="EnsemblProtists" id="Phyra77939">
    <property type="protein sequence ID" value="Phyra77939"/>
    <property type="gene ID" value="Phyra77939"/>
</dbReference>
<dbReference type="EMBL" id="DS566024">
    <property type="status" value="NOT_ANNOTATED_CDS"/>
    <property type="molecule type" value="Genomic_DNA"/>
</dbReference>
<reference evidence="6" key="2">
    <citation type="submission" date="2015-06" db="UniProtKB">
        <authorList>
            <consortium name="EnsemblProtists"/>
        </authorList>
    </citation>
    <scope>IDENTIFICATION</scope>
    <source>
        <strain evidence="6">Pr102</strain>
    </source>
</reference>
<dbReference type="SMART" id="SM00892">
    <property type="entry name" value="Endonuclease_NS"/>
    <property type="match status" value="1"/>
</dbReference>
<dbReference type="Pfam" id="PF01223">
    <property type="entry name" value="Endonuclease_NS"/>
    <property type="match status" value="1"/>
</dbReference>
<dbReference type="PANTHER" id="PTHR13966">
    <property type="entry name" value="ENDONUCLEASE RELATED"/>
    <property type="match status" value="1"/>
</dbReference>
<accession>H3GMZ6</accession>
<organism evidence="6 7">
    <name type="scientific">Phytophthora ramorum</name>
    <name type="common">Sudden oak death agent</name>
    <dbReference type="NCBI Taxonomy" id="164328"/>
    <lineage>
        <taxon>Eukaryota</taxon>
        <taxon>Sar</taxon>
        <taxon>Stramenopiles</taxon>
        <taxon>Oomycota</taxon>
        <taxon>Peronosporomycetes</taxon>
        <taxon>Peronosporales</taxon>
        <taxon>Peronosporaceae</taxon>
        <taxon>Phytophthora</taxon>
    </lineage>
</organism>
<dbReference type="STRING" id="164328.H3GMZ6"/>
<dbReference type="Proteomes" id="UP000005238">
    <property type="component" value="Unassembled WGS sequence"/>
</dbReference>
<dbReference type="GO" id="GO:0004521">
    <property type="term" value="F:RNA endonuclease activity"/>
    <property type="evidence" value="ECO:0000318"/>
    <property type="project" value="GO_Central"/>
</dbReference>
<feature type="domain" description="ENPP1-3/EXOG-like endonuclease/phosphodiesterase" evidence="4">
    <location>
        <begin position="96"/>
        <end position="310"/>
    </location>
</feature>
<feature type="binding site" evidence="3">
    <location>
        <position position="193"/>
    </location>
    <ligand>
        <name>Mg(2+)</name>
        <dbReference type="ChEBI" id="CHEBI:18420"/>
        <note>catalytic</note>
    </ligand>
</feature>
<dbReference type="InterPro" id="IPR040255">
    <property type="entry name" value="Non-specific_endonuclease"/>
</dbReference>
<dbReference type="VEuPathDB" id="FungiDB:KRP23_5107"/>
<dbReference type="VEuPathDB" id="FungiDB:KRP23_5108"/>
<evidence type="ECO:0008006" key="8">
    <source>
        <dbReference type="Google" id="ProtNLM"/>
    </source>
</evidence>
<feature type="domain" description="DNA/RNA non-specific endonuclease/pyrophosphatase/phosphodiesterase" evidence="5">
    <location>
        <begin position="95"/>
        <end position="310"/>
    </location>
</feature>
<dbReference type="GO" id="GO:0046872">
    <property type="term" value="F:metal ion binding"/>
    <property type="evidence" value="ECO:0007669"/>
    <property type="project" value="UniProtKB-KW"/>
</dbReference>
<evidence type="ECO:0000256" key="1">
    <source>
        <dbReference type="ARBA" id="ARBA00010052"/>
    </source>
</evidence>
<dbReference type="SMART" id="SM00477">
    <property type="entry name" value="NUC"/>
    <property type="match status" value="1"/>
</dbReference>
<dbReference type="InterPro" id="IPR044929">
    <property type="entry name" value="DNA/RNA_non-sp_Endonuclease_sf"/>
</dbReference>
<keyword evidence="7" id="KW-1185">Reference proteome</keyword>
<dbReference type="GO" id="GO:0003676">
    <property type="term" value="F:nucleic acid binding"/>
    <property type="evidence" value="ECO:0007669"/>
    <property type="project" value="InterPro"/>
</dbReference>
<dbReference type="InterPro" id="IPR044925">
    <property type="entry name" value="His-Me_finger_sf"/>
</dbReference>
<protein>
    <recommendedName>
        <fullName evidence="8">Endonuclease</fullName>
    </recommendedName>
</protein>
<dbReference type="CDD" id="cd00091">
    <property type="entry name" value="NUC"/>
    <property type="match status" value="1"/>
</dbReference>
<name>H3GMZ6_PHYRM</name>
<dbReference type="eggNOG" id="KOG3721">
    <property type="taxonomic scope" value="Eukaryota"/>
</dbReference>
<dbReference type="InterPro" id="IPR001604">
    <property type="entry name" value="Endo_G_ENPP1-like_dom"/>
</dbReference>
<dbReference type="AlphaFoldDB" id="H3GMZ6"/>
<dbReference type="VEuPathDB" id="FungiDB:KRP22_5020"/>